<organism evidence="2 3">
    <name type="scientific">Virgibacillus siamensis</name>
    <dbReference type="NCBI Taxonomy" id="480071"/>
    <lineage>
        <taxon>Bacteria</taxon>
        <taxon>Bacillati</taxon>
        <taxon>Bacillota</taxon>
        <taxon>Bacilli</taxon>
        <taxon>Bacillales</taxon>
        <taxon>Bacillaceae</taxon>
        <taxon>Virgibacillus</taxon>
    </lineage>
</organism>
<keyword evidence="3" id="KW-1185">Reference proteome</keyword>
<feature type="domain" description="N-acetyltransferase" evidence="1">
    <location>
        <begin position="6"/>
        <end position="148"/>
    </location>
</feature>
<dbReference type="EMBL" id="BAAADS010000008">
    <property type="protein sequence ID" value="GAA0597551.1"/>
    <property type="molecule type" value="Genomic_DNA"/>
</dbReference>
<dbReference type="InterPro" id="IPR000182">
    <property type="entry name" value="GNAT_dom"/>
</dbReference>
<dbReference type="PROSITE" id="PS51186">
    <property type="entry name" value="GNAT"/>
    <property type="match status" value="1"/>
</dbReference>
<evidence type="ECO:0000313" key="3">
    <source>
        <dbReference type="Proteomes" id="UP001500866"/>
    </source>
</evidence>
<dbReference type="RefSeq" id="WP_343811247.1">
    <property type="nucleotide sequence ID" value="NZ_BAAADS010000008.1"/>
</dbReference>
<evidence type="ECO:0000259" key="1">
    <source>
        <dbReference type="PROSITE" id="PS51186"/>
    </source>
</evidence>
<reference evidence="2 3" key="1">
    <citation type="journal article" date="2019" name="Int. J. Syst. Evol. Microbiol.">
        <title>The Global Catalogue of Microorganisms (GCM) 10K type strain sequencing project: providing services to taxonomists for standard genome sequencing and annotation.</title>
        <authorList>
            <consortium name="The Broad Institute Genomics Platform"/>
            <consortium name="The Broad Institute Genome Sequencing Center for Infectious Disease"/>
            <person name="Wu L."/>
            <person name="Ma J."/>
        </authorList>
    </citation>
    <scope>NUCLEOTIDE SEQUENCE [LARGE SCALE GENOMIC DNA]</scope>
    <source>
        <strain evidence="2 3">JCM 15395</strain>
    </source>
</reference>
<evidence type="ECO:0000313" key="2">
    <source>
        <dbReference type="EMBL" id="GAA0597551.1"/>
    </source>
</evidence>
<sequence>MEWTIKPFSTLTTDELYELLKERVDVFVVEQECPYPELDNYDQQAMHYFLKINEEVAAYVRILPAGSKFENVSIGRVLVPGKFRSNGYAKQLMLKAIDFSVEQWHATLIQIQGQEYLKKFYTELGFRQVSSSYIEDGIPHIDMIWERN</sequence>
<dbReference type="CDD" id="cd04301">
    <property type="entry name" value="NAT_SF"/>
    <property type="match status" value="1"/>
</dbReference>
<comment type="caution">
    <text evidence="2">The sequence shown here is derived from an EMBL/GenBank/DDBJ whole genome shotgun (WGS) entry which is preliminary data.</text>
</comment>
<dbReference type="SUPFAM" id="SSF55729">
    <property type="entry name" value="Acyl-CoA N-acyltransferases (Nat)"/>
    <property type="match status" value="1"/>
</dbReference>
<protein>
    <submittedName>
        <fullName evidence="2">GNAT family N-acetyltransferase</fullName>
    </submittedName>
</protein>
<proteinExistence type="predicted"/>
<dbReference type="Gene3D" id="3.40.630.30">
    <property type="match status" value="1"/>
</dbReference>
<dbReference type="Pfam" id="PF13673">
    <property type="entry name" value="Acetyltransf_10"/>
    <property type="match status" value="1"/>
</dbReference>
<gene>
    <name evidence="2" type="ORF">GCM10009001_12160</name>
</gene>
<dbReference type="Proteomes" id="UP001500866">
    <property type="component" value="Unassembled WGS sequence"/>
</dbReference>
<accession>A0ABN1FTK1</accession>
<name>A0ABN1FTK1_9BACI</name>
<dbReference type="InterPro" id="IPR016181">
    <property type="entry name" value="Acyl_CoA_acyltransferase"/>
</dbReference>